<dbReference type="AlphaFoldDB" id="A0A1S7FQK3"/>
<keyword evidence="4" id="KW-0808">Transferase</keyword>
<evidence type="ECO:0000256" key="2">
    <source>
        <dbReference type="ARBA" id="ARBA00022448"/>
    </source>
</evidence>
<dbReference type="Proteomes" id="UP000223060">
    <property type="component" value="Chromosome"/>
</dbReference>
<keyword evidence="2" id="KW-0813">Transport</keyword>
<feature type="domain" description="PTS EIIA type-1" evidence="7">
    <location>
        <begin position="30"/>
        <end position="134"/>
    </location>
</feature>
<dbReference type="PROSITE" id="PS51093">
    <property type="entry name" value="PTS_EIIA_TYPE_1"/>
    <property type="match status" value="1"/>
</dbReference>
<accession>A0A1S7FQK3</accession>
<dbReference type="PANTHER" id="PTHR45008:SF1">
    <property type="entry name" value="PTS SYSTEM GLUCOSE-SPECIFIC EIIA COMPONENT"/>
    <property type="match status" value="1"/>
</dbReference>
<evidence type="ECO:0000256" key="6">
    <source>
        <dbReference type="ARBA" id="ARBA00022777"/>
    </source>
</evidence>
<dbReference type="PROSITE" id="PS00371">
    <property type="entry name" value="PTS_EIIA_TYPE_1_HIS"/>
    <property type="match status" value="1"/>
</dbReference>
<organism evidence="8 9">
    <name type="scientific">Listeria weihenstephanensis</name>
    <dbReference type="NCBI Taxonomy" id="1006155"/>
    <lineage>
        <taxon>Bacteria</taxon>
        <taxon>Bacillati</taxon>
        <taxon>Bacillota</taxon>
        <taxon>Bacilli</taxon>
        <taxon>Bacillales</taxon>
        <taxon>Listeriaceae</taxon>
        <taxon>Listeria</taxon>
    </lineage>
</organism>
<dbReference type="KEGG" id="lwi:UE46_00170"/>
<gene>
    <name evidence="8" type="ORF">UE46_00170</name>
</gene>
<dbReference type="Gene3D" id="2.70.70.10">
    <property type="entry name" value="Glucose Permease (Domain IIA)"/>
    <property type="match status" value="1"/>
</dbReference>
<dbReference type="InterPro" id="IPR050890">
    <property type="entry name" value="PTS_EIIA_component"/>
</dbReference>
<dbReference type="InterPro" id="IPR011055">
    <property type="entry name" value="Dup_hybrid_motif"/>
</dbReference>
<dbReference type="PANTHER" id="PTHR45008">
    <property type="entry name" value="PTS SYSTEM GLUCOSE-SPECIFIC EIIA COMPONENT"/>
    <property type="match status" value="1"/>
</dbReference>
<evidence type="ECO:0000256" key="5">
    <source>
        <dbReference type="ARBA" id="ARBA00022683"/>
    </source>
</evidence>
<dbReference type="InterPro" id="IPR001127">
    <property type="entry name" value="PTS_EIIA_1_perm"/>
</dbReference>
<dbReference type="Pfam" id="PF00358">
    <property type="entry name" value="PTS_EIIA_1"/>
    <property type="match status" value="1"/>
</dbReference>
<dbReference type="NCBIfam" id="TIGR00830">
    <property type="entry name" value="PTBA"/>
    <property type="match status" value="1"/>
</dbReference>
<evidence type="ECO:0000256" key="1">
    <source>
        <dbReference type="ARBA" id="ARBA00004496"/>
    </source>
</evidence>
<dbReference type="EMBL" id="CP011102">
    <property type="protein sequence ID" value="AQY49635.1"/>
    <property type="molecule type" value="Genomic_DNA"/>
</dbReference>
<dbReference type="SUPFAM" id="SSF51261">
    <property type="entry name" value="Duplicated hybrid motif"/>
    <property type="match status" value="1"/>
</dbReference>
<keyword evidence="3" id="KW-0762">Sugar transport</keyword>
<protein>
    <recommendedName>
        <fullName evidence="7">PTS EIIA type-1 domain-containing protein</fullName>
    </recommendedName>
</protein>
<evidence type="ECO:0000256" key="4">
    <source>
        <dbReference type="ARBA" id="ARBA00022679"/>
    </source>
</evidence>
<dbReference type="GO" id="GO:0005737">
    <property type="term" value="C:cytoplasm"/>
    <property type="evidence" value="ECO:0007669"/>
    <property type="project" value="UniProtKB-SubCell"/>
</dbReference>
<dbReference type="RefSeq" id="WP_036061441.1">
    <property type="nucleotide sequence ID" value="NZ_CP011102.1"/>
</dbReference>
<dbReference type="GO" id="GO:0009401">
    <property type="term" value="P:phosphoenolpyruvate-dependent sugar phosphotransferase system"/>
    <property type="evidence" value="ECO:0007669"/>
    <property type="project" value="UniProtKB-KW"/>
</dbReference>
<evidence type="ECO:0000259" key="7">
    <source>
        <dbReference type="PROSITE" id="PS51093"/>
    </source>
</evidence>
<sequence>MFSFKKKKPKTTILLSPVTGKCISLEEVPDEVFSTKMMGDGIAFDLTDSKVVAPADGQVTFIAETKHAIGLTLSSGMEILIHVGLDTVTLAGKGFNVLVENGQKVTAGAVLLEIDLALMAEHHLQLTTPLIVMSNDAGTLVPMALNEMVVGGETAVLTFK</sequence>
<evidence type="ECO:0000256" key="3">
    <source>
        <dbReference type="ARBA" id="ARBA00022597"/>
    </source>
</evidence>
<keyword evidence="5" id="KW-0598">Phosphotransferase system</keyword>
<proteinExistence type="predicted"/>
<name>A0A1S7FQK3_9LIST</name>
<keyword evidence="6" id="KW-0418">Kinase</keyword>
<dbReference type="FunFam" id="2.70.70.10:FF:000001">
    <property type="entry name" value="PTS system glucose-specific IIA component"/>
    <property type="match status" value="1"/>
</dbReference>
<dbReference type="GO" id="GO:0016301">
    <property type="term" value="F:kinase activity"/>
    <property type="evidence" value="ECO:0007669"/>
    <property type="project" value="UniProtKB-KW"/>
</dbReference>
<evidence type="ECO:0000313" key="8">
    <source>
        <dbReference type="EMBL" id="AQY49635.1"/>
    </source>
</evidence>
<comment type="subcellular location">
    <subcellularLocation>
        <location evidence="1">Cytoplasm</location>
    </subcellularLocation>
</comment>
<evidence type="ECO:0000313" key="9">
    <source>
        <dbReference type="Proteomes" id="UP000223060"/>
    </source>
</evidence>
<reference evidence="9" key="1">
    <citation type="submission" date="2015-03" db="EMBL/GenBank/DDBJ databases">
        <authorList>
            <person name="Ferrari E."/>
            <person name="Walter M.C."/>
            <person name="Huptas C."/>
            <person name="Scherer S."/>
            <person name="Mueller-Herbst S."/>
        </authorList>
    </citation>
    <scope>NUCLEOTIDE SEQUENCE [LARGE SCALE GENOMIC DNA]</scope>
    <source>
        <strain evidence="9">LWP01</strain>
    </source>
</reference>
<keyword evidence="9" id="KW-1185">Reference proteome</keyword>